<evidence type="ECO:0000313" key="1">
    <source>
        <dbReference type="EMBL" id="GAH49927.1"/>
    </source>
</evidence>
<sequence length="146" mass="16191">GDNEPLTFEDLPTKPPLVGRPRITDEIQQAIALLVGWDETTRRILRCSPSGILYIGSPRVKAIINFQADGDGDDYQGNDIKTSEVLIKAKTDNEGDIWVNVGVAAAVDTGYPLDAGEWVNFSINNLHTLHLHFTKDDDWVNIIYSI</sequence>
<name>X1FY48_9ZZZZ</name>
<comment type="caution">
    <text evidence="1">The sequence shown here is derived from an EMBL/GenBank/DDBJ whole genome shotgun (WGS) entry which is preliminary data.</text>
</comment>
<proteinExistence type="predicted"/>
<dbReference type="AlphaFoldDB" id="X1FY48"/>
<reference evidence="1" key="1">
    <citation type="journal article" date="2014" name="Front. Microbiol.">
        <title>High frequency of phylogenetically diverse reductive dehalogenase-homologous genes in deep subseafloor sedimentary metagenomes.</title>
        <authorList>
            <person name="Kawai M."/>
            <person name="Futagami T."/>
            <person name="Toyoda A."/>
            <person name="Takaki Y."/>
            <person name="Nishi S."/>
            <person name="Hori S."/>
            <person name="Arai W."/>
            <person name="Tsubouchi T."/>
            <person name="Morono Y."/>
            <person name="Uchiyama I."/>
            <person name="Ito T."/>
            <person name="Fujiyama A."/>
            <person name="Inagaki F."/>
            <person name="Takami H."/>
        </authorList>
    </citation>
    <scope>NUCLEOTIDE SEQUENCE</scope>
    <source>
        <strain evidence="1">Expedition CK06-06</strain>
    </source>
</reference>
<dbReference type="EMBL" id="BARU01017883">
    <property type="protein sequence ID" value="GAH49927.1"/>
    <property type="molecule type" value="Genomic_DNA"/>
</dbReference>
<gene>
    <name evidence="1" type="ORF">S03H2_29610</name>
</gene>
<protein>
    <submittedName>
        <fullName evidence="1">Uncharacterized protein</fullName>
    </submittedName>
</protein>
<accession>X1FY48</accession>
<organism evidence="1">
    <name type="scientific">marine sediment metagenome</name>
    <dbReference type="NCBI Taxonomy" id="412755"/>
    <lineage>
        <taxon>unclassified sequences</taxon>
        <taxon>metagenomes</taxon>
        <taxon>ecological metagenomes</taxon>
    </lineage>
</organism>
<feature type="non-terminal residue" evidence="1">
    <location>
        <position position="1"/>
    </location>
</feature>